<gene>
    <name evidence="1" type="ORF">BDM02DRAFT_3246143</name>
</gene>
<dbReference type="Proteomes" id="UP000886501">
    <property type="component" value="Unassembled WGS sequence"/>
</dbReference>
<sequence>MTSQQPSKSRSVGGVAESTPRGPNRTTKTAGKLKVLPEQPEPSTSPKSPRVARDFTASQSRTESSESEEEGDDEAEDEADADAEVYNQLDLIPAGTARRDARKLTKKRIKQLPRVTAYATASSYRFQDLMKFFNARRGTYHTNPQLIDEVIYTPYSYRPTIPQTSQGTGQGTEIPPVGDLLGMPDLLTENGSSPHIRKRSAKFTETPTQAEIFLFEYGTIVIWGMTETEEKRLLSSIKRFEVERLAPEGIEMEDLNFYYANYSSRIYNDVITLRKGSSYMTKLSLSHALAQSVKISLFESLISATIEETKDIPEIISETGKIGMPHKEIMRQIGELFLLRTNLNSVGSVLDSPEVFWVRTYPDLQPLYDAARSYLEIPQRINLLNTRVQVLQDMLQLLKESVSSQHAERLERIVIALIGVEIILGIVTIIVDLFA</sequence>
<name>A0ACB6ZT83_THEGA</name>
<accession>A0ACB6ZT83</accession>
<dbReference type="EMBL" id="MU117967">
    <property type="protein sequence ID" value="KAF9652678.1"/>
    <property type="molecule type" value="Genomic_DNA"/>
</dbReference>
<evidence type="ECO:0000313" key="2">
    <source>
        <dbReference type="Proteomes" id="UP000886501"/>
    </source>
</evidence>
<evidence type="ECO:0000313" key="1">
    <source>
        <dbReference type="EMBL" id="KAF9652678.1"/>
    </source>
</evidence>
<proteinExistence type="predicted"/>
<protein>
    <submittedName>
        <fullName evidence="1">DUF155-domain-containing protein</fullName>
    </submittedName>
</protein>
<organism evidence="1 2">
    <name type="scientific">Thelephora ganbajun</name>
    <name type="common">Ganba fungus</name>
    <dbReference type="NCBI Taxonomy" id="370292"/>
    <lineage>
        <taxon>Eukaryota</taxon>
        <taxon>Fungi</taxon>
        <taxon>Dikarya</taxon>
        <taxon>Basidiomycota</taxon>
        <taxon>Agaricomycotina</taxon>
        <taxon>Agaricomycetes</taxon>
        <taxon>Thelephorales</taxon>
        <taxon>Thelephoraceae</taxon>
        <taxon>Thelephora</taxon>
    </lineage>
</organism>
<reference evidence="1" key="1">
    <citation type="submission" date="2019-10" db="EMBL/GenBank/DDBJ databases">
        <authorList>
            <consortium name="DOE Joint Genome Institute"/>
            <person name="Kuo A."/>
            <person name="Miyauchi S."/>
            <person name="Kiss E."/>
            <person name="Drula E."/>
            <person name="Kohler A."/>
            <person name="Sanchez-Garcia M."/>
            <person name="Andreopoulos B."/>
            <person name="Barry K.W."/>
            <person name="Bonito G."/>
            <person name="Buee M."/>
            <person name="Carver A."/>
            <person name="Chen C."/>
            <person name="Cichocki N."/>
            <person name="Clum A."/>
            <person name="Culley D."/>
            <person name="Crous P.W."/>
            <person name="Fauchery L."/>
            <person name="Girlanda M."/>
            <person name="Hayes R."/>
            <person name="Keri Z."/>
            <person name="Labutti K."/>
            <person name="Lipzen A."/>
            <person name="Lombard V."/>
            <person name="Magnuson J."/>
            <person name="Maillard F."/>
            <person name="Morin E."/>
            <person name="Murat C."/>
            <person name="Nolan M."/>
            <person name="Ohm R."/>
            <person name="Pangilinan J."/>
            <person name="Pereira M."/>
            <person name="Perotto S."/>
            <person name="Peter M."/>
            <person name="Riley R."/>
            <person name="Sitrit Y."/>
            <person name="Stielow B."/>
            <person name="Szollosi G."/>
            <person name="Zifcakova L."/>
            <person name="Stursova M."/>
            <person name="Spatafora J.W."/>
            <person name="Tedersoo L."/>
            <person name="Vaario L.-M."/>
            <person name="Yamada A."/>
            <person name="Yan M."/>
            <person name="Wang P."/>
            <person name="Xu J."/>
            <person name="Bruns T."/>
            <person name="Baldrian P."/>
            <person name="Vilgalys R."/>
            <person name="Henrissat B."/>
            <person name="Grigoriev I.V."/>
            <person name="Hibbett D."/>
            <person name="Nagy L.G."/>
            <person name="Martin F.M."/>
        </authorList>
    </citation>
    <scope>NUCLEOTIDE SEQUENCE</scope>
    <source>
        <strain evidence="1">P2</strain>
    </source>
</reference>
<reference evidence="1" key="2">
    <citation type="journal article" date="2020" name="Nat. Commun.">
        <title>Large-scale genome sequencing of mycorrhizal fungi provides insights into the early evolution of symbiotic traits.</title>
        <authorList>
            <person name="Miyauchi S."/>
            <person name="Kiss E."/>
            <person name="Kuo A."/>
            <person name="Drula E."/>
            <person name="Kohler A."/>
            <person name="Sanchez-Garcia M."/>
            <person name="Morin E."/>
            <person name="Andreopoulos B."/>
            <person name="Barry K.W."/>
            <person name="Bonito G."/>
            <person name="Buee M."/>
            <person name="Carver A."/>
            <person name="Chen C."/>
            <person name="Cichocki N."/>
            <person name="Clum A."/>
            <person name="Culley D."/>
            <person name="Crous P.W."/>
            <person name="Fauchery L."/>
            <person name="Girlanda M."/>
            <person name="Hayes R.D."/>
            <person name="Keri Z."/>
            <person name="LaButti K."/>
            <person name="Lipzen A."/>
            <person name="Lombard V."/>
            <person name="Magnuson J."/>
            <person name="Maillard F."/>
            <person name="Murat C."/>
            <person name="Nolan M."/>
            <person name="Ohm R.A."/>
            <person name="Pangilinan J."/>
            <person name="Pereira M.F."/>
            <person name="Perotto S."/>
            <person name="Peter M."/>
            <person name="Pfister S."/>
            <person name="Riley R."/>
            <person name="Sitrit Y."/>
            <person name="Stielow J.B."/>
            <person name="Szollosi G."/>
            <person name="Zifcakova L."/>
            <person name="Stursova M."/>
            <person name="Spatafora J.W."/>
            <person name="Tedersoo L."/>
            <person name="Vaario L.M."/>
            <person name="Yamada A."/>
            <person name="Yan M."/>
            <person name="Wang P."/>
            <person name="Xu J."/>
            <person name="Bruns T."/>
            <person name="Baldrian P."/>
            <person name="Vilgalys R."/>
            <person name="Dunand C."/>
            <person name="Henrissat B."/>
            <person name="Grigoriev I.V."/>
            <person name="Hibbett D."/>
            <person name="Nagy L.G."/>
            <person name="Martin F.M."/>
        </authorList>
    </citation>
    <scope>NUCLEOTIDE SEQUENCE</scope>
    <source>
        <strain evidence="1">P2</strain>
    </source>
</reference>
<keyword evidence="2" id="KW-1185">Reference proteome</keyword>
<comment type="caution">
    <text evidence="1">The sequence shown here is derived from an EMBL/GenBank/DDBJ whole genome shotgun (WGS) entry which is preliminary data.</text>
</comment>